<dbReference type="AlphaFoldDB" id="A0A4S2LBX2"/>
<name>A0A4S2LBX2_9HYME</name>
<proteinExistence type="predicted"/>
<protein>
    <submittedName>
        <fullName evidence="2">Uncharacterized protein</fullName>
    </submittedName>
</protein>
<feature type="compositionally biased region" description="Basic residues" evidence="1">
    <location>
        <begin position="42"/>
        <end position="71"/>
    </location>
</feature>
<evidence type="ECO:0000313" key="2">
    <source>
        <dbReference type="EMBL" id="TGZ58049.1"/>
    </source>
</evidence>
<reference evidence="2 3" key="1">
    <citation type="journal article" date="2019" name="Philos. Trans. R. Soc. Lond., B, Biol. Sci.">
        <title>Ant behaviour and brain gene expression of defending hosts depend on the ecological success of the intruding social parasite.</title>
        <authorList>
            <person name="Kaur R."/>
            <person name="Stoldt M."/>
            <person name="Jongepier E."/>
            <person name="Feldmeyer B."/>
            <person name="Menzel F."/>
            <person name="Bornberg-Bauer E."/>
            <person name="Foitzik S."/>
        </authorList>
    </citation>
    <scope>NUCLEOTIDE SEQUENCE [LARGE SCALE GENOMIC DNA]</scope>
    <source>
        <tissue evidence="2">Whole body</tissue>
    </source>
</reference>
<comment type="caution">
    <text evidence="2">The sequence shown here is derived from an EMBL/GenBank/DDBJ whole genome shotgun (WGS) entry which is preliminary data.</text>
</comment>
<dbReference type="STRING" id="300112.A0A4S2LBX2"/>
<feature type="region of interest" description="Disordered" evidence="1">
    <location>
        <begin position="7"/>
        <end position="71"/>
    </location>
</feature>
<dbReference type="Proteomes" id="UP000310200">
    <property type="component" value="Unassembled WGS sequence"/>
</dbReference>
<evidence type="ECO:0000313" key="3">
    <source>
        <dbReference type="Proteomes" id="UP000310200"/>
    </source>
</evidence>
<organism evidence="2 3">
    <name type="scientific">Temnothorax longispinosus</name>
    <dbReference type="NCBI Taxonomy" id="300112"/>
    <lineage>
        <taxon>Eukaryota</taxon>
        <taxon>Metazoa</taxon>
        <taxon>Ecdysozoa</taxon>
        <taxon>Arthropoda</taxon>
        <taxon>Hexapoda</taxon>
        <taxon>Insecta</taxon>
        <taxon>Pterygota</taxon>
        <taxon>Neoptera</taxon>
        <taxon>Endopterygota</taxon>
        <taxon>Hymenoptera</taxon>
        <taxon>Apocrita</taxon>
        <taxon>Aculeata</taxon>
        <taxon>Formicoidea</taxon>
        <taxon>Formicidae</taxon>
        <taxon>Myrmicinae</taxon>
        <taxon>Temnothorax</taxon>
    </lineage>
</organism>
<feature type="region of interest" description="Disordered" evidence="1">
    <location>
        <begin position="163"/>
        <end position="193"/>
    </location>
</feature>
<accession>A0A4S2LBX2</accession>
<sequence>MVGAAVLWCRHQPQRTPEASRNPAHGGHEGRAEGGEVVVARNRVRSYRRRGCHPTHRTRPPPRPPPPRRRHLEHHLEEGNHRWGSRRHACAPRARDVLCPPCLLAARRNTWGTHTELRSRARFRRWFTIRKPTGLAISCSSAMDLASRLEEKRIRPTVIEDDRHTGANKGLTGRHEEKRVRTSAGVEGSARSTRNGIVSSANQDRWSIMAPTGWLVGQPKSNLPTPRAPGVYRVV</sequence>
<gene>
    <name evidence="2" type="ORF">DBV15_10893</name>
</gene>
<evidence type="ECO:0000256" key="1">
    <source>
        <dbReference type="SAM" id="MobiDB-lite"/>
    </source>
</evidence>
<dbReference type="EMBL" id="QBLH01000070">
    <property type="protein sequence ID" value="TGZ58049.1"/>
    <property type="molecule type" value="Genomic_DNA"/>
</dbReference>
<keyword evidence="3" id="KW-1185">Reference proteome</keyword>